<sequence>MAGAAALLTGCTSEVSGSAAPAAAPTAATPGSTTSSSPADDEELQETFCTEVPRLLADITADLEDVRTDPASAAAALDDAVGRMEEVEPPAGVADAWTRLVAVWSDLRDLVVAVDPADPGASADLAEGLIDLQGELVDAGTEVDEWGQANC</sequence>
<dbReference type="AlphaFoldDB" id="A0A1H8UZL4"/>
<organism evidence="2 3">
    <name type="scientific">Trujillonella endophytica</name>
    <dbReference type="NCBI Taxonomy" id="673521"/>
    <lineage>
        <taxon>Bacteria</taxon>
        <taxon>Bacillati</taxon>
        <taxon>Actinomycetota</taxon>
        <taxon>Actinomycetes</taxon>
        <taxon>Geodermatophilales</taxon>
        <taxon>Geodermatophilaceae</taxon>
        <taxon>Trujillonella</taxon>
    </lineage>
</organism>
<dbReference type="Proteomes" id="UP000198960">
    <property type="component" value="Unassembled WGS sequence"/>
</dbReference>
<evidence type="ECO:0000256" key="1">
    <source>
        <dbReference type="SAM" id="MobiDB-lite"/>
    </source>
</evidence>
<feature type="region of interest" description="Disordered" evidence="1">
    <location>
        <begin position="15"/>
        <end position="46"/>
    </location>
</feature>
<accession>A0A1H8UZL4</accession>
<evidence type="ECO:0000313" key="2">
    <source>
        <dbReference type="EMBL" id="SEP08589.1"/>
    </source>
</evidence>
<name>A0A1H8UZL4_9ACTN</name>
<keyword evidence="3" id="KW-1185">Reference proteome</keyword>
<proteinExistence type="predicted"/>
<dbReference type="EMBL" id="FOEE01000010">
    <property type="protein sequence ID" value="SEP08589.1"/>
    <property type="molecule type" value="Genomic_DNA"/>
</dbReference>
<protein>
    <submittedName>
        <fullName evidence="2">Uncharacterized protein</fullName>
    </submittedName>
</protein>
<evidence type="ECO:0000313" key="3">
    <source>
        <dbReference type="Proteomes" id="UP000198960"/>
    </source>
</evidence>
<gene>
    <name evidence="2" type="ORF">SAMN05660991_03161</name>
</gene>
<reference evidence="3" key="1">
    <citation type="submission" date="2016-10" db="EMBL/GenBank/DDBJ databases">
        <authorList>
            <person name="Varghese N."/>
            <person name="Submissions S."/>
        </authorList>
    </citation>
    <scope>NUCLEOTIDE SEQUENCE [LARGE SCALE GENOMIC DNA]</scope>
    <source>
        <strain evidence="3">DSM 45413</strain>
    </source>
</reference>
<feature type="compositionally biased region" description="Low complexity" evidence="1">
    <location>
        <begin position="16"/>
        <end position="38"/>
    </location>
</feature>